<keyword evidence="3" id="KW-0411">Iron-sulfur</keyword>
<feature type="domain" description="4Fe-4S ferredoxin-type" evidence="4">
    <location>
        <begin position="58"/>
        <end position="82"/>
    </location>
</feature>
<dbReference type="SUPFAM" id="SSF52540">
    <property type="entry name" value="P-loop containing nucleoside triphosphate hydrolases"/>
    <property type="match status" value="1"/>
</dbReference>
<protein>
    <submittedName>
        <fullName evidence="5">(4Fe-4S)-binding protein</fullName>
    </submittedName>
</protein>
<dbReference type="GO" id="GO:0046872">
    <property type="term" value="F:metal ion binding"/>
    <property type="evidence" value="ECO:0007669"/>
    <property type="project" value="UniProtKB-KW"/>
</dbReference>
<dbReference type="InterPro" id="IPR002586">
    <property type="entry name" value="CobQ/CobB/MinD/ParA_Nub-bd_dom"/>
</dbReference>
<dbReference type="Gene3D" id="3.30.70.20">
    <property type="match status" value="1"/>
</dbReference>
<dbReference type="RefSeq" id="WP_039256568.1">
    <property type="nucleotide sequence ID" value="NZ_JDRY01000017.1"/>
</dbReference>
<dbReference type="InterPro" id="IPR017896">
    <property type="entry name" value="4Fe4S_Fe-S-bd"/>
</dbReference>
<dbReference type="Gene3D" id="3.40.50.300">
    <property type="entry name" value="P-loop containing nucleotide triphosphate hydrolases"/>
    <property type="match status" value="1"/>
</dbReference>
<name>A0A0A0IIG8_CLOBO</name>
<dbReference type="InterPro" id="IPR017900">
    <property type="entry name" value="4Fe4S_Fe_S_CS"/>
</dbReference>
<dbReference type="SUPFAM" id="SSF54862">
    <property type="entry name" value="4Fe-4S ferredoxins"/>
    <property type="match status" value="1"/>
</dbReference>
<dbReference type="PANTHER" id="PTHR43534:SF1">
    <property type="entry name" value="4FE-4S CLUSTER CONTAINING PARA FAMILY ATPASE PROTEIN"/>
    <property type="match status" value="1"/>
</dbReference>
<evidence type="ECO:0000256" key="2">
    <source>
        <dbReference type="ARBA" id="ARBA00023004"/>
    </source>
</evidence>
<accession>A0A0A0IIG8</accession>
<dbReference type="InterPro" id="IPR027417">
    <property type="entry name" value="P-loop_NTPase"/>
</dbReference>
<comment type="caution">
    <text evidence="5">The sequence shown here is derived from an EMBL/GenBank/DDBJ whole genome shotgun (WGS) entry which is preliminary data.</text>
</comment>
<dbReference type="AlphaFoldDB" id="A0A0A0IIG8"/>
<keyword evidence="1" id="KW-0479">Metal-binding</keyword>
<dbReference type="Pfam" id="PF00037">
    <property type="entry name" value="Fer4"/>
    <property type="match status" value="2"/>
</dbReference>
<keyword evidence="2" id="KW-0408">Iron</keyword>
<sequence>MELVVLSGKGGTGKTTIATAISELAKDVVKVDCDVDAPNLYLFYKGNDIEKKDFYGGKVAEINDKLCTNCGKCQKVCRFDAISNKKIDSYSCEGCGTCIIVCPNNAIQLKEEKSAHMYITKTDKDIISRAEMDIGSEGSGKLIAELRENAKEYVSENTLTIIDGSPGIGCSVISSITGSDMALIVTEPTKSGLEDLKRVADLCNHFRVVMNVCINKYDINLDMTQEIESFCRKEEVDIIGKIPFDDTVVKSINELKPIIYYDESKANLAIRDMWNRLYLKIV</sequence>
<evidence type="ECO:0000313" key="6">
    <source>
        <dbReference type="Proteomes" id="UP000030014"/>
    </source>
</evidence>
<gene>
    <name evidence="5" type="ORF">Z955_03080</name>
</gene>
<dbReference type="PROSITE" id="PS00198">
    <property type="entry name" value="4FE4S_FER_1"/>
    <property type="match status" value="1"/>
</dbReference>
<dbReference type="PANTHER" id="PTHR43534">
    <property type="entry name" value="MIND SUPERFAMILY P-LOOP ATPASE CONTAINING AN INSERTED FERREDOXIN DOMAIN"/>
    <property type="match status" value="1"/>
</dbReference>
<organism evidence="5 6">
    <name type="scientific">Clostridium botulinum C/D str. DC5</name>
    <dbReference type="NCBI Taxonomy" id="1443128"/>
    <lineage>
        <taxon>Bacteria</taxon>
        <taxon>Bacillati</taxon>
        <taxon>Bacillota</taxon>
        <taxon>Clostridia</taxon>
        <taxon>Eubacteriales</taxon>
        <taxon>Clostridiaceae</taxon>
        <taxon>Clostridium</taxon>
    </lineage>
</organism>
<evidence type="ECO:0000313" key="5">
    <source>
        <dbReference type="EMBL" id="KGN00738.1"/>
    </source>
</evidence>
<evidence type="ECO:0000256" key="1">
    <source>
        <dbReference type="ARBA" id="ARBA00022723"/>
    </source>
</evidence>
<dbReference type="CDD" id="cd03110">
    <property type="entry name" value="SIMIBI_bact_arch"/>
    <property type="match status" value="1"/>
</dbReference>
<dbReference type="Pfam" id="PF01656">
    <property type="entry name" value="CbiA"/>
    <property type="match status" value="1"/>
</dbReference>
<evidence type="ECO:0000256" key="3">
    <source>
        <dbReference type="ARBA" id="ARBA00023014"/>
    </source>
</evidence>
<proteinExistence type="predicted"/>
<dbReference type="EMBL" id="JDRY01000017">
    <property type="protein sequence ID" value="KGN00738.1"/>
    <property type="molecule type" value="Genomic_DNA"/>
</dbReference>
<dbReference type="PROSITE" id="PS51379">
    <property type="entry name" value="4FE4S_FER_2"/>
    <property type="match status" value="2"/>
</dbReference>
<dbReference type="Proteomes" id="UP000030014">
    <property type="component" value="Unassembled WGS sequence"/>
</dbReference>
<reference evidence="5 6" key="1">
    <citation type="submission" date="2014-01" db="EMBL/GenBank/DDBJ databases">
        <title>Plasmidome dynamics in the species complex Clostridium novyi sensu lato converts strains of independent lineages into distinctly different pathogens.</title>
        <authorList>
            <person name="Skarin H."/>
            <person name="Segerman B."/>
        </authorList>
    </citation>
    <scope>NUCLEOTIDE SEQUENCE [LARGE SCALE GENOMIC DNA]</scope>
    <source>
        <strain evidence="5 6">DC5</strain>
    </source>
</reference>
<dbReference type="GO" id="GO:0051536">
    <property type="term" value="F:iron-sulfur cluster binding"/>
    <property type="evidence" value="ECO:0007669"/>
    <property type="project" value="UniProtKB-KW"/>
</dbReference>
<evidence type="ECO:0000259" key="4">
    <source>
        <dbReference type="PROSITE" id="PS51379"/>
    </source>
</evidence>
<feature type="domain" description="4Fe-4S ferredoxin-type" evidence="4">
    <location>
        <begin position="83"/>
        <end position="112"/>
    </location>
</feature>